<evidence type="ECO:0000313" key="3">
    <source>
        <dbReference type="EMBL" id="KAJ3168763.1"/>
    </source>
</evidence>
<protein>
    <submittedName>
        <fullName evidence="3">CorA metal ion transporter</fullName>
    </submittedName>
</protein>
<feature type="compositionally biased region" description="Low complexity" evidence="1">
    <location>
        <begin position="786"/>
        <end position="795"/>
    </location>
</feature>
<keyword evidence="2" id="KW-0812">Transmembrane</keyword>
<proteinExistence type="predicted"/>
<feature type="region of interest" description="Disordered" evidence="1">
    <location>
        <begin position="119"/>
        <end position="273"/>
    </location>
</feature>
<feature type="region of interest" description="Disordered" evidence="1">
    <location>
        <begin position="786"/>
        <end position="808"/>
    </location>
</feature>
<dbReference type="InterPro" id="IPR002523">
    <property type="entry name" value="MgTranspt_CorA/ZnTranspt_ZntB"/>
</dbReference>
<comment type="caution">
    <text evidence="3">The sequence shown here is derived from an EMBL/GenBank/DDBJ whole genome shotgun (WGS) entry which is preliminary data.</text>
</comment>
<feature type="region of interest" description="Disordered" evidence="1">
    <location>
        <begin position="1"/>
        <end position="25"/>
    </location>
</feature>
<feature type="compositionally biased region" description="Basic and acidic residues" evidence="1">
    <location>
        <begin position="254"/>
        <end position="263"/>
    </location>
</feature>
<feature type="region of interest" description="Disordered" evidence="1">
    <location>
        <begin position="285"/>
        <end position="336"/>
    </location>
</feature>
<feature type="compositionally biased region" description="Low complexity" evidence="1">
    <location>
        <begin position="226"/>
        <end position="253"/>
    </location>
</feature>
<evidence type="ECO:0000256" key="2">
    <source>
        <dbReference type="SAM" id="Phobius"/>
    </source>
</evidence>
<feature type="transmembrane region" description="Helical" evidence="2">
    <location>
        <begin position="748"/>
        <end position="766"/>
    </location>
</feature>
<dbReference type="Gene3D" id="1.20.58.340">
    <property type="entry name" value="Magnesium transport protein CorA, transmembrane region"/>
    <property type="match status" value="1"/>
</dbReference>
<dbReference type="EMBL" id="JADGJQ010000115">
    <property type="protein sequence ID" value="KAJ3168763.1"/>
    <property type="molecule type" value="Genomic_DNA"/>
</dbReference>
<dbReference type="Pfam" id="PF01544">
    <property type="entry name" value="CorA"/>
    <property type="match status" value="1"/>
</dbReference>
<dbReference type="Proteomes" id="UP001212152">
    <property type="component" value="Unassembled WGS sequence"/>
</dbReference>
<dbReference type="PANTHER" id="PTHR21535:SF51">
    <property type="entry name" value="MANGANESE RESISTANCE PROTEIN MNR2"/>
    <property type="match status" value="1"/>
</dbReference>
<dbReference type="GO" id="GO:0015095">
    <property type="term" value="F:magnesium ion transmembrane transporter activity"/>
    <property type="evidence" value="ECO:0007669"/>
    <property type="project" value="TreeGrafter"/>
</dbReference>
<dbReference type="InterPro" id="IPR045861">
    <property type="entry name" value="CorA_cytoplasmic_dom"/>
</dbReference>
<accession>A0AAD5TC30</accession>
<dbReference type="AlphaFoldDB" id="A0AAD5TC30"/>
<keyword evidence="2" id="KW-0472">Membrane</keyword>
<dbReference type="PANTHER" id="PTHR21535">
    <property type="entry name" value="MAGNESIUM AND COBALT TRANSPORT PROTEIN/MITOCHONDRIAL IMPORT INNER MEMBRANE TRANSLOCASE SUBUNIT TIM8"/>
    <property type="match status" value="1"/>
</dbReference>
<dbReference type="SUPFAM" id="SSF143865">
    <property type="entry name" value="CorA soluble domain-like"/>
    <property type="match status" value="1"/>
</dbReference>
<sequence length="808" mass="87964">MASRRESVVGASETVPQPPPPPTETTALLAKQGGFRRHSMFPTSSSPTNARLQNHAVVIPIPADNTAQSLARARRSSLSSPNFLATAGRRGEVRTPPVPSVRDREEYLPPVFLSSLRHSSARGSRVRLSAGSSSGGPGMVSGKARSYSALAGPRLSSDVRPRAASGGHQQRRQRVHRHRHHATPFGIASDYSAMSGGRSGSQVPPPHRRHVSQPDYPSRQSSGRDSAPSRFASSSSSSSSSSSASSVFGFGSSRQDDYWKDSDTDSLSSSDENEYKGVEWLLRQKRGGSESDEESAISPPGGAQSGDTQYTSPAHAAAGGVAGPQHFDSGEENSVDSANEPYIDFTLLEQTFLESHETYLTSSTLLFEGDAYTNRNFNSPSDPHYRDLAQPQCTFYSPGVGVVRAKRFQDFAGDDGQWLRRQAEEGNFWIDIHRPSEDELALIAKVFGIHALTLEDMIDADIQREKCDAFNEYVSLAVRTIDIYEPAGATPPAPGVAPTTRGPTTMWILVYPSCIITFHVQPLVQIPKTMQRLSRIHSVTEKKSKHPHTFFHTAWVCYLLIDEVLEMLQPLIHHIDDESDQIENLVLYGWEDDEEASKGTEMLQRMHAARKQNTVLLRLLGDKVGVLRSVVKKGVVKGGGGGLGGGGRWKGGAELGLYFESLQDRAMADILRLKHFEEMLTRSHSEYLEEISLCLNAASKKGGGIARNLTAVITLLVPLGALTGTMGVNVRVPGQPDEDDDDRDLTNFFLASLLMLGIFAGGYVLARRWSWFSDAAAAHQRDAAYSGAATATTTTQPQPRRGEDAAIK</sequence>
<name>A0AAD5TC30_9FUNG</name>
<evidence type="ECO:0000313" key="4">
    <source>
        <dbReference type="Proteomes" id="UP001212152"/>
    </source>
</evidence>
<feature type="compositionally biased region" description="Basic residues" evidence="1">
    <location>
        <begin position="169"/>
        <end position="182"/>
    </location>
</feature>
<organism evidence="3 4">
    <name type="scientific">Geranomyces variabilis</name>
    <dbReference type="NCBI Taxonomy" id="109894"/>
    <lineage>
        <taxon>Eukaryota</taxon>
        <taxon>Fungi</taxon>
        <taxon>Fungi incertae sedis</taxon>
        <taxon>Chytridiomycota</taxon>
        <taxon>Chytridiomycota incertae sedis</taxon>
        <taxon>Chytridiomycetes</taxon>
        <taxon>Spizellomycetales</taxon>
        <taxon>Powellomycetaceae</taxon>
        <taxon>Geranomyces</taxon>
    </lineage>
</organism>
<keyword evidence="4" id="KW-1185">Reference proteome</keyword>
<evidence type="ECO:0000256" key="1">
    <source>
        <dbReference type="SAM" id="MobiDB-lite"/>
    </source>
</evidence>
<feature type="transmembrane region" description="Helical" evidence="2">
    <location>
        <begin position="709"/>
        <end position="728"/>
    </location>
</feature>
<dbReference type="Gene3D" id="3.30.460.20">
    <property type="entry name" value="CorA soluble domain-like"/>
    <property type="match status" value="1"/>
</dbReference>
<dbReference type="GO" id="GO:0016020">
    <property type="term" value="C:membrane"/>
    <property type="evidence" value="ECO:0007669"/>
    <property type="project" value="InterPro"/>
</dbReference>
<gene>
    <name evidence="3" type="primary">MNR2_1</name>
    <name evidence="3" type="ORF">HDU87_000922</name>
</gene>
<keyword evidence="2" id="KW-1133">Transmembrane helix</keyword>
<dbReference type="GO" id="GO:0010961">
    <property type="term" value="P:intracellular magnesium ion homeostasis"/>
    <property type="evidence" value="ECO:0007669"/>
    <property type="project" value="TreeGrafter"/>
</dbReference>
<reference evidence="3" key="1">
    <citation type="submission" date="2020-05" db="EMBL/GenBank/DDBJ databases">
        <title>Phylogenomic resolution of chytrid fungi.</title>
        <authorList>
            <person name="Stajich J.E."/>
            <person name="Amses K."/>
            <person name="Simmons R."/>
            <person name="Seto K."/>
            <person name="Myers J."/>
            <person name="Bonds A."/>
            <person name="Quandt C.A."/>
            <person name="Barry K."/>
            <person name="Liu P."/>
            <person name="Grigoriev I."/>
            <person name="Longcore J.E."/>
            <person name="James T.Y."/>
        </authorList>
    </citation>
    <scope>NUCLEOTIDE SEQUENCE</scope>
    <source>
        <strain evidence="3">JEL0379</strain>
    </source>
</reference>